<dbReference type="InterPro" id="IPR002048">
    <property type="entry name" value="EF_hand_dom"/>
</dbReference>
<dbReference type="InterPro" id="IPR001751">
    <property type="entry name" value="S100/CaBP7/8-like_CS"/>
</dbReference>
<dbReference type="PROSITE" id="PS50222">
    <property type="entry name" value="EF_HAND_2"/>
    <property type="match status" value="2"/>
</dbReference>
<dbReference type="EMBL" id="HBIV01011477">
    <property type="protein sequence ID" value="CAE0656989.1"/>
    <property type="molecule type" value="Transcribed_RNA"/>
</dbReference>
<evidence type="ECO:0000313" key="4">
    <source>
        <dbReference type="EMBL" id="CAE0656989.1"/>
    </source>
</evidence>
<feature type="compositionally biased region" description="Basic and acidic residues" evidence="2">
    <location>
        <begin position="660"/>
        <end position="680"/>
    </location>
</feature>
<dbReference type="InterPro" id="IPR018247">
    <property type="entry name" value="EF_Hand_1_Ca_BS"/>
</dbReference>
<reference evidence="4" key="1">
    <citation type="submission" date="2021-01" db="EMBL/GenBank/DDBJ databases">
        <authorList>
            <person name="Corre E."/>
            <person name="Pelletier E."/>
            <person name="Niang G."/>
            <person name="Scheremetjew M."/>
            <person name="Finn R."/>
            <person name="Kale V."/>
            <person name="Holt S."/>
            <person name="Cochrane G."/>
            <person name="Meng A."/>
            <person name="Brown T."/>
            <person name="Cohen L."/>
        </authorList>
    </citation>
    <scope>NUCLEOTIDE SEQUENCE</scope>
    <source>
        <strain evidence="4">CCCM811</strain>
    </source>
</reference>
<feature type="domain" description="EF-hand" evidence="3">
    <location>
        <begin position="287"/>
        <end position="322"/>
    </location>
</feature>
<sequence length="680" mass="78604">MSSPQHLIRRSSTFEVASQTLAKRANTLEERKKNRTKWCKVIFDEVDEDGDKSVTRKEFMRFLRAVHLQPRMYELSSNHGYLSRWFAKLLLGNVSAYSQQTEDKAINKLMGLLKKHDVGTEKLNTSDLTHMWHDLMHRVYCKVCNELKVGQLYMLDIVYLRCCIKWGGVEVDLMQEILRDENLAQPISSMEFAHLLGHITRHSLLNETRYSLSKILRFIGVSLTDSTLLAHIHMDIRRYLLSLAKEPGKRPEGDHYQLAVQQWGKDRKVSEKPPPKYKGVSHDTEMKSEEYIKVLLEKLDDNDDGYLSFREFLGFLQKLPMQLLSSELYTHIFNDALDDGEALDISEFVHFMEKILGEAHTTLCEGGVLTLEMLYKAQRLLTGQHVGNKEMNVINSALDLTHDHLISKEQFIDFILLAFVKAIQLERGVALPHFFSMVILVTKEASVRKAMYRQVMAAAAIRRYKSIRTQRTKSIAVRADVRWSKSAHTLDVHKFRSSAKLSYLPVSELIRLSIFCGLEKEVASARVAEYAPVVKIDPMANLNVNDFLDEYVRMSLHGMVVVVLEKGKDRRVAFSQDNLLEVMASYIGMTEAKKHVKVLFRNISTRNRPTLDTKEFEAWHAEKEKQMVAFRQVRARTRRVFGKQPPAADKTPQPYSRSTKNKELDAIRRRMGRWDRIERG</sequence>
<dbReference type="Gene3D" id="1.10.238.10">
    <property type="entry name" value="EF-hand"/>
    <property type="match status" value="2"/>
</dbReference>
<dbReference type="GO" id="GO:0005509">
    <property type="term" value="F:calcium ion binding"/>
    <property type="evidence" value="ECO:0007669"/>
    <property type="project" value="InterPro"/>
</dbReference>
<evidence type="ECO:0000259" key="3">
    <source>
        <dbReference type="PROSITE" id="PS50222"/>
    </source>
</evidence>
<accession>A0A7S3YNB9</accession>
<evidence type="ECO:0000256" key="1">
    <source>
        <dbReference type="ARBA" id="ARBA00022837"/>
    </source>
</evidence>
<protein>
    <recommendedName>
        <fullName evidence="3">EF-hand domain-containing protein</fullName>
    </recommendedName>
</protein>
<proteinExistence type="predicted"/>
<dbReference type="AlphaFoldDB" id="A0A7S3YNB9"/>
<name>A0A7S3YNB9_9EUKA</name>
<dbReference type="SMART" id="SM00054">
    <property type="entry name" value="EFh"/>
    <property type="match status" value="2"/>
</dbReference>
<feature type="domain" description="EF-hand" evidence="3">
    <location>
        <begin position="34"/>
        <end position="69"/>
    </location>
</feature>
<gene>
    <name evidence="4" type="ORF">LGLO00237_LOCUS8556</name>
</gene>
<dbReference type="InterPro" id="IPR011992">
    <property type="entry name" value="EF-hand-dom_pair"/>
</dbReference>
<dbReference type="Pfam" id="PF13833">
    <property type="entry name" value="EF-hand_8"/>
    <property type="match status" value="1"/>
</dbReference>
<dbReference type="SUPFAM" id="SSF47473">
    <property type="entry name" value="EF-hand"/>
    <property type="match status" value="1"/>
</dbReference>
<organism evidence="4">
    <name type="scientific">Lotharella globosa</name>
    <dbReference type="NCBI Taxonomy" id="91324"/>
    <lineage>
        <taxon>Eukaryota</taxon>
        <taxon>Sar</taxon>
        <taxon>Rhizaria</taxon>
        <taxon>Cercozoa</taxon>
        <taxon>Chlorarachniophyceae</taxon>
        <taxon>Lotharella</taxon>
    </lineage>
</organism>
<dbReference type="PROSITE" id="PS00018">
    <property type="entry name" value="EF_HAND_1"/>
    <property type="match status" value="2"/>
</dbReference>
<dbReference type="PROSITE" id="PS00303">
    <property type="entry name" value="S100_CABP"/>
    <property type="match status" value="1"/>
</dbReference>
<evidence type="ECO:0000256" key="2">
    <source>
        <dbReference type="SAM" id="MobiDB-lite"/>
    </source>
</evidence>
<keyword evidence="1" id="KW-0106">Calcium</keyword>
<feature type="region of interest" description="Disordered" evidence="2">
    <location>
        <begin position="639"/>
        <end position="680"/>
    </location>
</feature>